<evidence type="ECO:0000313" key="2">
    <source>
        <dbReference type="Proteomes" id="UP001156870"/>
    </source>
</evidence>
<dbReference type="RefSeq" id="WP_232593688.1">
    <property type="nucleotide sequence ID" value="NZ_BSPD01000017.1"/>
</dbReference>
<keyword evidence="2" id="KW-1185">Reference proteome</keyword>
<evidence type="ECO:0000313" key="1">
    <source>
        <dbReference type="EMBL" id="GLS24695.1"/>
    </source>
</evidence>
<protein>
    <submittedName>
        <fullName evidence="1">Uncharacterized protein</fullName>
    </submittedName>
</protein>
<sequence>MSGCREQTVVDESPVFSGIETVNHLETINDLKTMPIDEVKSLLCSEVFQGWMQLNNSPATWLHKSWQDYAFPQVHRQLLQCKSVQSWVKKILELQGIEWRFFSTPLARVLFAPTQRLERIMTVLGALCYRIESKKIIEKRFHQQLSLYLDRVSLDYIEKTGPLLLAQPPHLFERLKACVPVWNTHSQALVNLTAIGEFIFTKALEREYLKGEGLKAEDFKAKGLRVKNHSSAEKIRVWQQYCSLKLPRRETTAPDFESLDISAISENELSRLSILIRKIIRHLEPQCLPLLK</sequence>
<dbReference type="Proteomes" id="UP001156870">
    <property type="component" value="Unassembled WGS sequence"/>
</dbReference>
<gene>
    <name evidence="1" type="ORF">GCM10007877_04090</name>
</gene>
<proteinExistence type="predicted"/>
<dbReference type="EMBL" id="BSPD01000017">
    <property type="protein sequence ID" value="GLS24695.1"/>
    <property type="molecule type" value="Genomic_DNA"/>
</dbReference>
<accession>A0AA37WKX8</accession>
<comment type="caution">
    <text evidence="1">The sequence shown here is derived from an EMBL/GenBank/DDBJ whole genome shotgun (WGS) entry which is preliminary data.</text>
</comment>
<dbReference type="AlphaFoldDB" id="A0AA37WKX8"/>
<organism evidence="1 2">
    <name type="scientific">Marinibactrum halimedae</name>
    <dbReference type="NCBI Taxonomy" id="1444977"/>
    <lineage>
        <taxon>Bacteria</taxon>
        <taxon>Pseudomonadati</taxon>
        <taxon>Pseudomonadota</taxon>
        <taxon>Gammaproteobacteria</taxon>
        <taxon>Cellvibrionales</taxon>
        <taxon>Cellvibrionaceae</taxon>
        <taxon>Marinibactrum</taxon>
    </lineage>
</organism>
<name>A0AA37WKX8_9GAMM</name>
<reference evidence="1 2" key="1">
    <citation type="journal article" date="2014" name="Int. J. Syst. Evol. Microbiol.">
        <title>Complete genome sequence of Corynebacterium casei LMG S-19264T (=DSM 44701T), isolated from a smear-ripened cheese.</title>
        <authorList>
            <consortium name="US DOE Joint Genome Institute (JGI-PGF)"/>
            <person name="Walter F."/>
            <person name="Albersmeier A."/>
            <person name="Kalinowski J."/>
            <person name="Ruckert C."/>
        </authorList>
    </citation>
    <scope>NUCLEOTIDE SEQUENCE [LARGE SCALE GENOMIC DNA]</scope>
    <source>
        <strain evidence="1 2">NBRC 110095</strain>
    </source>
</reference>